<evidence type="ECO:0000313" key="1">
    <source>
        <dbReference type="EMBL" id="SDO89328.1"/>
    </source>
</evidence>
<dbReference type="Proteomes" id="UP000199497">
    <property type="component" value="Unassembled WGS sequence"/>
</dbReference>
<proteinExistence type="predicted"/>
<sequence>MGQDNPLVEEPKPLVSEEDGLALIDFGHDAYAAADRGDWCEAGIDLGAGALDAVLLAADPFSTLLSSAYAWMMEHVSPLPEMLNSIAGNPDVVHANAHTWARISDHLQQASQEMSSVVESDTSGWQGAAAKTYRAMGAGEAALIEGAAISASAVGAAVSGAGTAVQIVRTIVRDLIASAMADLTSKLAQWAAELCLTLGAATPALVADGISLVAKWSTRVAEWLDKIVSSFKKLARIVERVKPALSKVDEAMQPVKNAGRKVQDLAQKPGLHDMSFKEEAVFHTVRNTATITPTNDDQAYAQHVFGNDEHAET</sequence>
<keyword evidence="2" id="KW-1185">Reference proteome</keyword>
<name>A0A1H0N9I6_9ACTN</name>
<dbReference type="InterPro" id="IPR036689">
    <property type="entry name" value="ESAT-6-like_sf"/>
</dbReference>
<dbReference type="AlphaFoldDB" id="A0A1H0N9I6"/>
<evidence type="ECO:0008006" key="3">
    <source>
        <dbReference type="Google" id="ProtNLM"/>
    </source>
</evidence>
<dbReference type="EMBL" id="FNJR01000001">
    <property type="protein sequence ID" value="SDO89328.1"/>
    <property type="molecule type" value="Genomic_DNA"/>
</dbReference>
<accession>A0A1H0N9I6</accession>
<evidence type="ECO:0000313" key="2">
    <source>
        <dbReference type="Proteomes" id="UP000199497"/>
    </source>
</evidence>
<gene>
    <name evidence="1" type="ORF">SAMN04487905_10149</name>
</gene>
<protein>
    <recommendedName>
        <fullName evidence="3">PPE family protein</fullName>
    </recommendedName>
</protein>
<dbReference type="SUPFAM" id="SSF140453">
    <property type="entry name" value="EsxAB dimer-like"/>
    <property type="match status" value="1"/>
</dbReference>
<dbReference type="STRING" id="405564.SAMN04487905_10149"/>
<dbReference type="OrthoDB" id="5069709at2"/>
<reference evidence="2" key="1">
    <citation type="submission" date="2016-10" db="EMBL/GenBank/DDBJ databases">
        <authorList>
            <person name="Varghese N."/>
            <person name="Submissions S."/>
        </authorList>
    </citation>
    <scope>NUCLEOTIDE SEQUENCE [LARGE SCALE GENOMIC DNA]</scope>
    <source>
        <strain evidence="2">DSM 46732</strain>
    </source>
</reference>
<dbReference type="RefSeq" id="WP_092596009.1">
    <property type="nucleotide sequence ID" value="NZ_FNJR01000001.1"/>
</dbReference>
<organism evidence="1 2">
    <name type="scientific">Actinopolyspora xinjiangensis</name>
    <dbReference type="NCBI Taxonomy" id="405564"/>
    <lineage>
        <taxon>Bacteria</taxon>
        <taxon>Bacillati</taxon>
        <taxon>Actinomycetota</taxon>
        <taxon>Actinomycetes</taxon>
        <taxon>Actinopolysporales</taxon>
        <taxon>Actinopolysporaceae</taxon>
        <taxon>Actinopolyspora</taxon>
    </lineage>
</organism>